<protein>
    <recommendedName>
        <fullName evidence="6">Ribosomal protein L19</fullName>
    </recommendedName>
</protein>
<evidence type="ECO:0000256" key="1">
    <source>
        <dbReference type="ARBA" id="ARBA00005781"/>
    </source>
</evidence>
<dbReference type="SUPFAM" id="SSF50104">
    <property type="entry name" value="Translation proteins SH3-like domain"/>
    <property type="match status" value="1"/>
</dbReference>
<evidence type="ECO:0000313" key="4">
    <source>
        <dbReference type="EMBL" id="KAK9765940.1"/>
    </source>
</evidence>
<evidence type="ECO:0000256" key="3">
    <source>
        <dbReference type="ARBA" id="ARBA00023274"/>
    </source>
</evidence>
<evidence type="ECO:0000313" key="5">
    <source>
        <dbReference type="Proteomes" id="UP001479436"/>
    </source>
</evidence>
<dbReference type="InterPro" id="IPR038657">
    <property type="entry name" value="Ribosomal_bL19_sf"/>
</dbReference>
<accession>A0ABR2WWV1</accession>
<dbReference type="InterPro" id="IPR001857">
    <property type="entry name" value="Ribosomal_bL19"/>
</dbReference>
<keyword evidence="3" id="KW-0687">Ribonucleoprotein</keyword>
<keyword evidence="5" id="KW-1185">Reference proteome</keyword>
<comment type="similarity">
    <text evidence="1">Belongs to the bacterial ribosomal protein bL19 family.</text>
</comment>
<evidence type="ECO:0008006" key="6">
    <source>
        <dbReference type="Google" id="ProtNLM"/>
    </source>
</evidence>
<dbReference type="PRINTS" id="PR00061">
    <property type="entry name" value="RIBOSOMALL19"/>
</dbReference>
<name>A0ABR2WWV1_9FUNG</name>
<dbReference type="InterPro" id="IPR008991">
    <property type="entry name" value="Translation_prot_SH3-like_sf"/>
</dbReference>
<dbReference type="Pfam" id="PF01245">
    <property type="entry name" value="Ribosomal_L19"/>
    <property type="match status" value="1"/>
</dbReference>
<comment type="caution">
    <text evidence="4">The sequence shown here is derived from an EMBL/GenBank/DDBJ whole genome shotgun (WGS) entry which is preliminary data.</text>
</comment>
<reference evidence="4 5" key="1">
    <citation type="submission" date="2023-04" db="EMBL/GenBank/DDBJ databases">
        <title>Genome of Basidiobolus ranarum AG-B5.</title>
        <authorList>
            <person name="Stajich J.E."/>
            <person name="Carter-House D."/>
            <person name="Gryganskyi A."/>
        </authorList>
    </citation>
    <scope>NUCLEOTIDE SEQUENCE [LARGE SCALE GENOMIC DNA]</scope>
    <source>
        <strain evidence="4 5">AG-B5</strain>
    </source>
</reference>
<keyword evidence="2" id="KW-0689">Ribosomal protein</keyword>
<dbReference type="PANTHER" id="PTHR15680">
    <property type="entry name" value="RIBOSOMAL PROTEIN L19"/>
    <property type="match status" value="1"/>
</dbReference>
<dbReference type="Gene3D" id="2.30.30.790">
    <property type="match status" value="1"/>
</dbReference>
<gene>
    <name evidence="4" type="ORF">K7432_005348</name>
</gene>
<dbReference type="EMBL" id="JASJQH010000207">
    <property type="protein sequence ID" value="KAK9765940.1"/>
    <property type="molecule type" value="Genomic_DNA"/>
</dbReference>
<dbReference type="PANTHER" id="PTHR15680:SF9">
    <property type="entry name" value="LARGE RIBOSOMAL SUBUNIT PROTEIN BL19M"/>
    <property type="match status" value="1"/>
</dbReference>
<organism evidence="4 5">
    <name type="scientific">Basidiobolus ranarum</name>
    <dbReference type="NCBI Taxonomy" id="34480"/>
    <lineage>
        <taxon>Eukaryota</taxon>
        <taxon>Fungi</taxon>
        <taxon>Fungi incertae sedis</taxon>
        <taxon>Zoopagomycota</taxon>
        <taxon>Entomophthoromycotina</taxon>
        <taxon>Basidiobolomycetes</taxon>
        <taxon>Basidiobolales</taxon>
        <taxon>Basidiobolaceae</taxon>
        <taxon>Basidiobolus</taxon>
    </lineage>
</organism>
<proteinExistence type="inferred from homology"/>
<evidence type="ECO:0000256" key="2">
    <source>
        <dbReference type="ARBA" id="ARBA00022980"/>
    </source>
</evidence>
<sequence length="190" mass="21349">MFLANNLRASLQKSFQSVSARSFSSCKPTFGLAKYEAPEHVIVPEKQFVAPSLKGNNIMEVIKREGVQRADLDGRARMFRANGRDRVRPGSVLLVETYNAKSKDAVSSFMGVLIAIRRKGIDTSVTLRNIILKVGVEQRFSIYSPLVKSIQVLKKGEGFRRAKLYYLRDQPGKAFKLKGLRKKNTDRVGN</sequence>
<dbReference type="Proteomes" id="UP001479436">
    <property type="component" value="Unassembled WGS sequence"/>
</dbReference>